<evidence type="ECO:0000256" key="2">
    <source>
        <dbReference type="ARBA" id="ARBA00007400"/>
    </source>
</evidence>
<proteinExistence type="inferred from homology"/>
<dbReference type="Pfam" id="PF01757">
    <property type="entry name" value="Acyl_transf_3"/>
    <property type="match status" value="1"/>
</dbReference>
<evidence type="ECO:0000256" key="1">
    <source>
        <dbReference type="ARBA" id="ARBA00004651"/>
    </source>
</evidence>
<evidence type="ECO:0000256" key="4">
    <source>
        <dbReference type="ARBA" id="ARBA00022692"/>
    </source>
</evidence>
<feature type="transmembrane region" description="Helical" evidence="7">
    <location>
        <begin position="198"/>
        <end position="219"/>
    </location>
</feature>
<keyword evidence="4 7" id="KW-0812">Transmembrane</keyword>
<evidence type="ECO:0000256" key="6">
    <source>
        <dbReference type="ARBA" id="ARBA00023136"/>
    </source>
</evidence>
<organism evidence="9 10">
    <name type="scientific">Chimaeribacter coloradensis</name>
    <dbReference type="NCBI Taxonomy" id="2060068"/>
    <lineage>
        <taxon>Bacteria</taxon>
        <taxon>Pseudomonadati</taxon>
        <taxon>Pseudomonadota</taxon>
        <taxon>Gammaproteobacteria</taxon>
        <taxon>Enterobacterales</taxon>
        <taxon>Yersiniaceae</taxon>
        <taxon>Chimaeribacter</taxon>
    </lineage>
</organism>
<comment type="subcellular location">
    <subcellularLocation>
        <location evidence="1">Cell membrane</location>
        <topology evidence="1">Multi-pass membrane protein</topology>
    </subcellularLocation>
</comment>
<dbReference type="InterPro" id="IPR002656">
    <property type="entry name" value="Acyl_transf_3_dom"/>
</dbReference>
<feature type="transmembrane region" description="Helical" evidence="7">
    <location>
        <begin position="289"/>
        <end position="309"/>
    </location>
</feature>
<feature type="transmembrane region" description="Helical" evidence="7">
    <location>
        <begin position="258"/>
        <end position="277"/>
    </location>
</feature>
<dbReference type="GO" id="GO:0016413">
    <property type="term" value="F:O-acetyltransferase activity"/>
    <property type="evidence" value="ECO:0007669"/>
    <property type="project" value="TreeGrafter"/>
</dbReference>
<feature type="transmembrane region" description="Helical" evidence="7">
    <location>
        <begin position="225"/>
        <end position="246"/>
    </location>
</feature>
<dbReference type="OrthoDB" id="1072135at2"/>
<dbReference type="EMBL" id="PJZH01000023">
    <property type="protein sequence ID" value="PLR31511.1"/>
    <property type="molecule type" value="Genomic_DNA"/>
</dbReference>
<keyword evidence="3" id="KW-1003">Cell membrane</keyword>
<keyword evidence="6 7" id="KW-0472">Membrane</keyword>
<feature type="transmembrane region" description="Helical" evidence="7">
    <location>
        <begin position="96"/>
        <end position="116"/>
    </location>
</feature>
<dbReference type="GO" id="GO:0009246">
    <property type="term" value="P:enterobacterial common antigen biosynthetic process"/>
    <property type="evidence" value="ECO:0007669"/>
    <property type="project" value="TreeGrafter"/>
</dbReference>
<feature type="transmembrane region" description="Helical" evidence="7">
    <location>
        <begin position="128"/>
        <end position="146"/>
    </location>
</feature>
<feature type="transmembrane region" description="Helical" evidence="7">
    <location>
        <begin position="354"/>
        <end position="375"/>
    </location>
</feature>
<keyword evidence="5 7" id="KW-1133">Transmembrane helix</keyword>
<sequence length="388" mass="44318">MIYCRQIQHGNGRLLTAISFSRRPNVNLLIIIFPYCKDDVNHPYHQVMQGRMERNFNLNVMRAVAIGAVVLIHGSMNTFYMAPVDSVAWNITNLCYSLSRFCVPLFFMISAFLLIKENMDIGTFVRRRLARIALPLLAWSIIYGLLNGEDIFSRHWLVDVVINHYALVPLWFLYALIGLYLLMPLISLIYYKGGRAFCLFYALLTFLFSCTFPFLSAAYNINISFVGNMALNNFNAFVIFLFLPLLIKDIRFTPSRGWLAAGLFMLAVIVMFTGTRSMSLAAHAARETYYAYTYPPTVVASAALFYLMLNMRLTFSDRVKRGLTSVAGCSFGIYLAHMVVYMAIARLINVNEKLIWPFASLLFSGVMFAVTYLAVRYLRTLPYIRALL</sequence>
<comment type="caution">
    <text evidence="9">The sequence shown here is derived from an EMBL/GenBank/DDBJ whole genome shotgun (WGS) entry which is preliminary data.</text>
</comment>
<gene>
    <name evidence="9" type="ORF">CYR32_16750</name>
</gene>
<reference evidence="9 10" key="1">
    <citation type="submission" date="2017-12" db="EMBL/GenBank/DDBJ databases">
        <title>Characterization of six clinical isolates of Enterochimera gen. nov., a novel genus of the Yersiniaciae family and the three species Enterochimera arupensis sp. nov., Enterochimera coloradensis sp. nov, and Enterochimera californica sp. nov.</title>
        <authorList>
            <person name="Rossi A."/>
            <person name="Fisher M."/>
        </authorList>
    </citation>
    <scope>NUCLEOTIDE SEQUENCE [LARGE SCALE GENOMIC DNA]</scope>
    <source>
        <strain evidence="10">2016-Iso4</strain>
    </source>
</reference>
<dbReference type="PANTHER" id="PTHR40074:SF2">
    <property type="entry name" value="O-ACETYLTRANSFERASE WECH"/>
    <property type="match status" value="1"/>
</dbReference>
<feature type="domain" description="Acyltransferase 3" evidence="8">
    <location>
        <begin position="57"/>
        <end position="371"/>
    </location>
</feature>
<evidence type="ECO:0000256" key="3">
    <source>
        <dbReference type="ARBA" id="ARBA00022475"/>
    </source>
</evidence>
<dbReference type="Proteomes" id="UP000234503">
    <property type="component" value="Unassembled WGS sequence"/>
</dbReference>
<evidence type="ECO:0000256" key="7">
    <source>
        <dbReference type="SAM" id="Phobius"/>
    </source>
</evidence>
<name>A0A2N5DWF6_9GAMM</name>
<comment type="similarity">
    <text evidence="2">Belongs to the acyltransferase 3 family.</text>
</comment>
<evidence type="ECO:0000259" key="8">
    <source>
        <dbReference type="Pfam" id="PF01757"/>
    </source>
</evidence>
<dbReference type="GO" id="GO:0005886">
    <property type="term" value="C:plasma membrane"/>
    <property type="evidence" value="ECO:0007669"/>
    <property type="project" value="UniProtKB-SubCell"/>
</dbReference>
<feature type="transmembrane region" description="Helical" evidence="7">
    <location>
        <begin position="166"/>
        <end position="191"/>
    </location>
</feature>
<dbReference type="AlphaFoldDB" id="A0A2N5DWF6"/>
<keyword evidence="10" id="KW-1185">Reference proteome</keyword>
<evidence type="ECO:0000313" key="10">
    <source>
        <dbReference type="Proteomes" id="UP000234503"/>
    </source>
</evidence>
<dbReference type="PANTHER" id="PTHR40074">
    <property type="entry name" value="O-ACETYLTRANSFERASE WECH"/>
    <property type="match status" value="1"/>
</dbReference>
<protein>
    <recommendedName>
        <fullName evidence="8">Acyltransferase 3 domain-containing protein</fullName>
    </recommendedName>
</protein>
<feature type="transmembrane region" description="Helical" evidence="7">
    <location>
        <begin position="56"/>
        <end position="76"/>
    </location>
</feature>
<evidence type="ECO:0000313" key="9">
    <source>
        <dbReference type="EMBL" id="PLR31511.1"/>
    </source>
</evidence>
<evidence type="ECO:0000256" key="5">
    <source>
        <dbReference type="ARBA" id="ARBA00022989"/>
    </source>
</evidence>
<feature type="transmembrane region" description="Helical" evidence="7">
    <location>
        <begin position="321"/>
        <end position="348"/>
    </location>
</feature>
<accession>A0A2N5DWF6</accession>